<protein>
    <submittedName>
        <fullName evidence="2">Uncharacterized protein</fullName>
    </submittedName>
</protein>
<organism evidence="2 3">
    <name type="scientific">Brassica cretica</name>
    <name type="common">Mustard</name>
    <dbReference type="NCBI Taxonomy" id="69181"/>
    <lineage>
        <taxon>Eukaryota</taxon>
        <taxon>Viridiplantae</taxon>
        <taxon>Streptophyta</taxon>
        <taxon>Embryophyta</taxon>
        <taxon>Tracheophyta</taxon>
        <taxon>Spermatophyta</taxon>
        <taxon>Magnoliopsida</taxon>
        <taxon>eudicotyledons</taxon>
        <taxon>Gunneridae</taxon>
        <taxon>Pentapetalae</taxon>
        <taxon>rosids</taxon>
        <taxon>malvids</taxon>
        <taxon>Brassicales</taxon>
        <taxon>Brassicaceae</taxon>
        <taxon>Brassiceae</taxon>
        <taxon>Brassica</taxon>
    </lineage>
</organism>
<dbReference type="EMBL" id="QGKX02001290">
    <property type="protein sequence ID" value="KAF3535410.1"/>
    <property type="molecule type" value="Genomic_DNA"/>
</dbReference>
<evidence type="ECO:0000256" key="1">
    <source>
        <dbReference type="SAM" id="MobiDB-lite"/>
    </source>
</evidence>
<feature type="region of interest" description="Disordered" evidence="1">
    <location>
        <begin position="55"/>
        <end position="79"/>
    </location>
</feature>
<reference evidence="2" key="1">
    <citation type="submission" date="2019-12" db="EMBL/GenBank/DDBJ databases">
        <title>Genome sequencing and annotation of Brassica cretica.</title>
        <authorList>
            <person name="Studholme D.J."/>
            <person name="Sarris P."/>
        </authorList>
    </citation>
    <scope>NUCLEOTIDE SEQUENCE</scope>
    <source>
        <strain evidence="2">PFS-109/04</strain>
        <tissue evidence="2">Leaf</tissue>
    </source>
</reference>
<name>A0A3N6SR52_BRACR</name>
<feature type="compositionally biased region" description="Basic and acidic residues" evidence="1">
    <location>
        <begin position="62"/>
        <end position="79"/>
    </location>
</feature>
<sequence length="106" mass="11860">MLGSEDLISRIENGTILGSALDTKQAVDAGHKNDEDGGADCFDDDGAAAAFDAIEGEDDELPERRLEEEKEDQRHLGEDHRVKELDHRCRCEQTLVRREITRTCCC</sequence>
<dbReference type="Proteomes" id="UP000712600">
    <property type="component" value="Unassembled WGS sequence"/>
</dbReference>
<comment type="caution">
    <text evidence="2">The sequence shown here is derived from an EMBL/GenBank/DDBJ whole genome shotgun (WGS) entry which is preliminary data.</text>
</comment>
<gene>
    <name evidence="2" type="ORF">F2Q69_00022954</name>
</gene>
<proteinExistence type="predicted"/>
<accession>A0A3N6SR52</accession>
<evidence type="ECO:0000313" key="3">
    <source>
        <dbReference type="Proteomes" id="UP000712600"/>
    </source>
</evidence>
<dbReference type="AlphaFoldDB" id="A0A3N6SR52"/>
<evidence type="ECO:0000313" key="2">
    <source>
        <dbReference type="EMBL" id="KAF3535410.1"/>
    </source>
</evidence>